<evidence type="ECO:0000313" key="3">
    <source>
        <dbReference type="Proteomes" id="UP001596445"/>
    </source>
</evidence>
<proteinExistence type="predicted"/>
<dbReference type="NCBIfam" id="TIGR02593">
    <property type="entry name" value="CRISPR_cas5"/>
    <property type="match status" value="1"/>
</dbReference>
<organism evidence="2 3">
    <name type="scientific">Halovenus salina</name>
    <dbReference type="NCBI Taxonomy" id="1510225"/>
    <lineage>
        <taxon>Archaea</taxon>
        <taxon>Methanobacteriati</taxon>
        <taxon>Methanobacteriota</taxon>
        <taxon>Stenosarchaea group</taxon>
        <taxon>Halobacteria</taxon>
        <taxon>Halobacteriales</taxon>
        <taxon>Haloarculaceae</taxon>
        <taxon>Halovenus</taxon>
    </lineage>
</organism>
<evidence type="ECO:0000256" key="1">
    <source>
        <dbReference type="ARBA" id="ARBA00023118"/>
    </source>
</evidence>
<dbReference type="InterPro" id="IPR013421">
    <property type="entry name" value="CRISPR-assoc_prot_Cas5_HALMA"/>
</dbReference>
<dbReference type="RefSeq" id="WP_382186152.1">
    <property type="nucleotide sequence ID" value="NZ_JBHSZI010000001.1"/>
</dbReference>
<dbReference type="InterPro" id="IPR013422">
    <property type="entry name" value="CRISPR-assoc_prot_Cas5_N"/>
</dbReference>
<dbReference type="EMBL" id="JBHSZI010000001">
    <property type="protein sequence ID" value="MFC7059192.1"/>
    <property type="molecule type" value="Genomic_DNA"/>
</dbReference>
<reference evidence="2 3" key="1">
    <citation type="journal article" date="2019" name="Int. J. Syst. Evol. Microbiol.">
        <title>The Global Catalogue of Microorganisms (GCM) 10K type strain sequencing project: providing services to taxonomists for standard genome sequencing and annotation.</title>
        <authorList>
            <consortium name="The Broad Institute Genomics Platform"/>
            <consortium name="The Broad Institute Genome Sequencing Center for Infectious Disease"/>
            <person name="Wu L."/>
            <person name="Ma J."/>
        </authorList>
    </citation>
    <scope>NUCLEOTIDE SEQUENCE [LARGE SCALE GENOMIC DNA]</scope>
    <source>
        <strain evidence="2 3">JCM 30072</strain>
    </source>
</reference>
<dbReference type="NCBIfam" id="TIGR02592">
    <property type="entry name" value="cas_Cas5h"/>
    <property type="match status" value="1"/>
</dbReference>
<keyword evidence="3" id="KW-1185">Reference proteome</keyword>
<dbReference type="AlphaFoldDB" id="A0ABD5W5C9"/>
<sequence>MDYEAVLQESDISLTPPTVADGVPDRVLSVLVRADWGHFRRIDRTVTKQTYRIIPRTTVAGLLAAIVGAPRDSYYQTFGSDVSAIAITPAGGIRTQTMSTLGVWTNFGERTRSVGASGRSNSATVKWPPTTTDRQRHPYEFLHDPVYRLDIAVEDEEFYRALAAHLTAGKTHYTPSLGLSECLAAVTFLGENDVKQDPKSDDGQLSIASIYPGSIDQTVPRSGVSYHVERTPKTMQRNSGGRTTESFADYVYTTREALDDNERSIAPNHGDVAIPTNASVIVEEDRTNAPLGQIDDRVVAFL</sequence>
<gene>
    <name evidence="2" type="primary">cas5b</name>
    <name evidence="2" type="ORF">ACFQQG_14645</name>
</gene>
<name>A0ABD5W5C9_9EURY</name>
<dbReference type="Pfam" id="PF09704">
    <property type="entry name" value="Cas_Cas5d"/>
    <property type="match status" value="1"/>
</dbReference>
<dbReference type="GO" id="GO:0051607">
    <property type="term" value="P:defense response to virus"/>
    <property type="evidence" value="ECO:0007669"/>
    <property type="project" value="UniProtKB-KW"/>
</dbReference>
<accession>A0ABD5W5C9</accession>
<comment type="caution">
    <text evidence="2">The sequence shown here is derived from an EMBL/GenBank/DDBJ whole genome shotgun (WGS) entry which is preliminary data.</text>
</comment>
<dbReference type="Proteomes" id="UP001596445">
    <property type="component" value="Unassembled WGS sequence"/>
</dbReference>
<protein>
    <submittedName>
        <fullName evidence="2">Type I-B CRISPR-associated protein Cas5b</fullName>
    </submittedName>
</protein>
<dbReference type="Gene3D" id="3.30.70.2660">
    <property type="match status" value="1"/>
</dbReference>
<keyword evidence="1" id="KW-0051">Antiviral defense</keyword>
<dbReference type="InterPro" id="IPR021124">
    <property type="entry name" value="CRISPR-assoc_prot_Cas5"/>
</dbReference>
<evidence type="ECO:0000313" key="2">
    <source>
        <dbReference type="EMBL" id="MFC7059192.1"/>
    </source>
</evidence>